<comment type="caution">
    <text evidence="1">The sequence shown here is derived from an EMBL/GenBank/DDBJ whole genome shotgun (WGS) entry which is preliminary data.</text>
</comment>
<dbReference type="Proteomes" id="UP000318416">
    <property type="component" value="Unassembled WGS sequence"/>
</dbReference>
<proteinExistence type="predicted"/>
<dbReference type="RefSeq" id="WP_145790565.1">
    <property type="nucleotide sequence ID" value="NZ_BAAABR010000048.1"/>
</dbReference>
<name>A0A561EPZ8_9ACTN</name>
<reference evidence="1 2" key="1">
    <citation type="submission" date="2019-06" db="EMBL/GenBank/DDBJ databases">
        <title>Sequencing the genomes of 1000 actinobacteria strains.</title>
        <authorList>
            <person name="Klenk H.-P."/>
        </authorList>
    </citation>
    <scope>NUCLEOTIDE SEQUENCE [LARGE SCALE GENOMIC DNA]</scope>
    <source>
        <strain evidence="1 2">DSM 41649</strain>
    </source>
</reference>
<accession>A0A561EPZ8</accession>
<keyword evidence="2" id="KW-1185">Reference proteome</keyword>
<organism evidence="1 2">
    <name type="scientific">Kitasatospora atroaurantiaca</name>
    <dbReference type="NCBI Taxonomy" id="285545"/>
    <lineage>
        <taxon>Bacteria</taxon>
        <taxon>Bacillati</taxon>
        <taxon>Actinomycetota</taxon>
        <taxon>Actinomycetes</taxon>
        <taxon>Kitasatosporales</taxon>
        <taxon>Streptomycetaceae</taxon>
        <taxon>Kitasatospora</taxon>
    </lineage>
</organism>
<gene>
    <name evidence="1" type="ORF">FB465_2720</name>
</gene>
<evidence type="ECO:0000313" key="2">
    <source>
        <dbReference type="Proteomes" id="UP000318416"/>
    </source>
</evidence>
<dbReference type="OrthoDB" id="4211288at2"/>
<dbReference type="EMBL" id="VIVR01000001">
    <property type="protein sequence ID" value="TWE17682.1"/>
    <property type="molecule type" value="Genomic_DNA"/>
</dbReference>
<sequence length="90" mass="9935">MRSERPGWPATYTAGSLLLTPGSPTAAFESRHRPHLEIPLGGEVHDPEPEAWYDQDWAAKAYQPPGDGPAVHLNVHSRYLGIVLLALRKI</sequence>
<evidence type="ECO:0000313" key="1">
    <source>
        <dbReference type="EMBL" id="TWE17682.1"/>
    </source>
</evidence>
<protein>
    <submittedName>
        <fullName evidence="1">Uncharacterized protein</fullName>
    </submittedName>
</protein>
<dbReference type="AlphaFoldDB" id="A0A561EPZ8"/>